<evidence type="ECO:0000313" key="6">
    <source>
        <dbReference type="Proteomes" id="UP000515129"/>
    </source>
</evidence>
<dbReference type="InterPro" id="IPR003006">
    <property type="entry name" value="Ig/MHC_CS"/>
</dbReference>
<feature type="domain" description="Ig-like" evidence="5">
    <location>
        <begin position="200"/>
        <end position="288"/>
    </location>
</feature>
<keyword evidence="3" id="KW-0812">Transmembrane</keyword>
<gene>
    <name evidence="7" type="primary">LOC113072731</name>
</gene>
<dbReference type="KEGG" id="caua:113072731"/>
<dbReference type="PROSITE" id="PS50835">
    <property type="entry name" value="IG_LIKE"/>
    <property type="match status" value="1"/>
</dbReference>
<organism evidence="6 7">
    <name type="scientific">Carassius auratus</name>
    <name type="common">Goldfish</name>
    <dbReference type="NCBI Taxonomy" id="7957"/>
    <lineage>
        <taxon>Eukaryota</taxon>
        <taxon>Metazoa</taxon>
        <taxon>Chordata</taxon>
        <taxon>Craniata</taxon>
        <taxon>Vertebrata</taxon>
        <taxon>Euteleostomi</taxon>
        <taxon>Actinopterygii</taxon>
        <taxon>Neopterygii</taxon>
        <taxon>Teleostei</taxon>
        <taxon>Ostariophysi</taxon>
        <taxon>Cypriniformes</taxon>
        <taxon>Cyprinidae</taxon>
        <taxon>Cyprininae</taxon>
        <taxon>Carassius</taxon>
    </lineage>
</organism>
<dbReference type="InterPro" id="IPR036179">
    <property type="entry name" value="Ig-like_dom_sf"/>
</dbReference>
<evidence type="ECO:0000256" key="3">
    <source>
        <dbReference type="SAM" id="Phobius"/>
    </source>
</evidence>
<dbReference type="SMART" id="SM00407">
    <property type="entry name" value="IGc1"/>
    <property type="match status" value="1"/>
</dbReference>
<dbReference type="Proteomes" id="UP000515129">
    <property type="component" value="Unplaced"/>
</dbReference>
<dbReference type="InterPro" id="IPR007110">
    <property type="entry name" value="Ig-like_dom"/>
</dbReference>
<dbReference type="InterPro" id="IPR050208">
    <property type="entry name" value="MHC_class-I_related"/>
</dbReference>
<dbReference type="PANTHER" id="PTHR16675">
    <property type="entry name" value="MHC CLASS I-RELATED"/>
    <property type="match status" value="1"/>
</dbReference>
<keyword evidence="2" id="KW-0393">Immunoglobulin domain</keyword>
<sequence length="361" mass="40596">MDNIFLLFLLLLPLAAPKGSHSLWVLATYIKGQTPFPEFSYVAMLDDVRIMYYNGETKTLHPRGNTTAEDDVFDSNVLLKISDYMQTSFINKWVIATTNVNKTEGAIALQRLVLCELRDNGDPGQMITRDAVRGSTTDELLYVEKNFTYQGTLNVSAPVLNMHLEFSMRRHEVLYQPFCIKTLKGYLKKRRTQINRKVKPKVRLLQRELSSGFRVSCLASGFYPRHINLTLFRDGQPVSDHEITGGDLLPNADGTYQMRKSLEISAADKHKYTCSVTHLSLDNKLDVTLEFDHGEPFKSVIASVLTVLALMLVIGAAVAIYALKRQHADSVKTGYSTASTSEESMATFRTDVNPRTQSVNL</sequence>
<feature type="transmembrane region" description="Helical" evidence="3">
    <location>
        <begin position="300"/>
        <end position="323"/>
    </location>
</feature>
<dbReference type="GO" id="GO:0006955">
    <property type="term" value="P:immune response"/>
    <property type="evidence" value="ECO:0007669"/>
    <property type="project" value="TreeGrafter"/>
</dbReference>
<dbReference type="Gene3D" id="2.60.40.10">
    <property type="entry name" value="Immunoglobulins"/>
    <property type="match status" value="1"/>
</dbReference>
<reference evidence="7" key="1">
    <citation type="submission" date="2025-08" db="UniProtKB">
        <authorList>
            <consortium name="RefSeq"/>
        </authorList>
    </citation>
    <scope>IDENTIFICATION</scope>
    <source>
        <strain evidence="7">Wakin</strain>
        <tissue evidence="7">Muscle</tissue>
    </source>
</reference>
<evidence type="ECO:0000256" key="4">
    <source>
        <dbReference type="SAM" id="SignalP"/>
    </source>
</evidence>
<keyword evidence="6" id="KW-1185">Reference proteome</keyword>
<dbReference type="Pfam" id="PF07654">
    <property type="entry name" value="C1-set"/>
    <property type="match status" value="1"/>
</dbReference>
<keyword evidence="3" id="KW-0472">Membrane</keyword>
<dbReference type="GeneID" id="113072731"/>
<dbReference type="OrthoDB" id="8936120at2759"/>
<dbReference type="FunFam" id="3.30.500.10:FF:000007">
    <property type="entry name" value="Major histocompatibility complex class I LDA"/>
    <property type="match status" value="1"/>
</dbReference>
<dbReference type="PANTHER" id="PTHR16675:SF191">
    <property type="entry name" value="CLASS I HISTOCOMPATIBILITY ANTIGEN, F10 ALPHA CHAIN-LIKE-RELATED"/>
    <property type="match status" value="1"/>
</dbReference>
<dbReference type="GO" id="GO:0009897">
    <property type="term" value="C:external side of plasma membrane"/>
    <property type="evidence" value="ECO:0007669"/>
    <property type="project" value="TreeGrafter"/>
</dbReference>
<keyword evidence="3" id="KW-1133">Transmembrane helix</keyword>
<accession>A0A6P6MYR4</accession>
<feature type="signal peptide" evidence="4">
    <location>
        <begin position="1"/>
        <end position="22"/>
    </location>
</feature>
<evidence type="ECO:0000313" key="7">
    <source>
        <dbReference type="RefSeq" id="XP_026101483.1"/>
    </source>
</evidence>
<dbReference type="PROSITE" id="PS00290">
    <property type="entry name" value="IG_MHC"/>
    <property type="match status" value="1"/>
</dbReference>
<dbReference type="InterPro" id="IPR011162">
    <property type="entry name" value="MHC_I/II-like_Ag-recog"/>
</dbReference>
<dbReference type="SUPFAM" id="SSF54452">
    <property type="entry name" value="MHC antigen-recognition domain"/>
    <property type="match status" value="1"/>
</dbReference>
<evidence type="ECO:0000256" key="2">
    <source>
        <dbReference type="ARBA" id="ARBA00023319"/>
    </source>
</evidence>
<feature type="chain" id="PRO_5027595175" evidence="4">
    <location>
        <begin position="23"/>
        <end position="361"/>
    </location>
</feature>
<keyword evidence="1" id="KW-0325">Glycoprotein</keyword>
<dbReference type="GO" id="GO:0005615">
    <property type="term" value="C:extracellular space"/>
    <property type="evidence" value="ECO:0007669"/>
    <property type="project" value="TreeGrafter"/>
</dbReference>
<dbReference type="InterPro" id="IPR037055">
    <property type="entry name" value="MHC_I-like_Ag-recog_sf"/>
</dbReference>
<keyword evidence="4" id="KW-0732">Signal</keyword>
<dbReference type="InterPro" id="IPR003597">
    <property type="entry name" value="Ig_C1-set"/>
</dbReference>
<evidence type="ECO:0000259" key="5">
    <source>
        <dbReference type="PROSITE" id="PS50835"/>
    </source>
</evidence>
<dbReference type="AlphaFoldDB" id="A0A6P6MYR4"/>
<protein>
    <submittedName>
        <fullName evidence="7">Class I histocompatibility antigen, F10 alpha chain-like</fullName>
    </submittedName>
</protein>
<dbReference type="Gene3D" id="3.30.500.10">
    <property type="entry name" value="MHC class I-like antigen recognition-like"/>
    <property type="match status" value="1"/>
</dbReference>
<dbReference type="SUPFAM" id="SSF48726">
    <property type="entry name" value="Immunoglobulin"/>
    <property type="match status" value="1"/>
</dbReference>
<dbReference type="RefSeq" id="XP_026101483.1">
    <property type="nucleotide sequence ID" value="XM_026245698.1"/>
</dbReference>
<dbReference type="InterPro" id="IPR013783">
    <property type="entry name" value="Ig-like_fold"/>
</dbReference>
<evidence type="ECO:0000256" key="1">
    <source>
        <dbReference type="ARBA" id="ARBA00023180"/>
    </source>
</evidence>
<name>A0A6P6MYR4_CARAU</name>
<proteinExistence type="predicted"/>